<dbReference type="AlphaFoldDB" id="A0A1G2HQF0"/>
<name>A0A1G2HQF0_9BACT</name>
<dbReference type="Proteomes" id="UP000176855">
    <property type="component" value="Unassembled WGS sequence"/>
</dbReference>
<sequence>MEPIVLTKIGETLIEDPVHQVNEQDTFSKMPIAVLGVHDICKGWISVKGVSATHNIIYCRSCGLRIQFPREIDTYGKLRQWCADQMKAEKNRNHEINGFLTMNRPIG</sequence>
<organism evidence="1 2">
    <name type="scientific">Candidatus Staskawiczbacteria bacterium RIFCSPHIGHO2_01_FULL_39_25</name>
    <dbReference type="NCBI Taxonomy" id="1802202"/>
    <lineage>
        <taxon>Bacteria</taxon>
        <taxon>Candidatus Staskawicziibacteriota</taxon>
    </lineage>
</organism>
<accession>A0A1G2HQF0</accession>
<dbReference type="EMBL" id="MHOO01000008">
    <property type="protein sequence ID" value="OGZ64108.1"/>
    <property type="molecule type" value="Genomic_DNA"/>
</dbReference>
<evidence type="ECO:0000313" key="2">
    <source>
        <dbReference type="Proteomes" id="UP000176855"/>
    </source>
</evidence>
<proteinExistence type="predicted"/>
<protein>
    <submittedName>
        <fullName evidence="1">Uncharacterized protein</fullName>
    </submittedName>
</protein>
<comment type="caution">
    <text evidence="1">The sequence shown here is derived from an EMBL/GenBank/DDBJ whole genome shotgun (WGS) entry which is preliminary data.</text>
</comment>
<gene>
    <name evidence="1" type="ORF">A2730_03170</name>
</gene>
<dbReference type="STRING" id="1802202.A2730_03170"/>
<evidence type="ECO:0000313" key="1">
    <source>
        <dbReference type="EMBL" id="OGZ64108.1"/>
    </source>
</evidence>
<reference evidence="1 2" key="1">
    <citation type="journal article" date="2016" name="Nat. Commun.">
        <title>Thousands of microbial genomes shed light on interconnected biogeochemical processes in an aquifer system.</title>
        <authorList>
            <person name="Anantharaman K."/>
            <person name="Brown C.T."/>
            <person name="Hug L.A."/>
            <person name="Sharon I."/>
            <person name="Castelle C.J."/>
            <person name="Probst A.J."/>
            <person name="Thomas B.C."/>
            <person name="Singh A."/>
            <person name="Wilkins M.J."/>
            <person name="Karaoz U."/>
            <person name="Brodie E.L."/>
            <person name="Williams K.H."/>
            <person name="Hubbard S.S."/>
            <person name="Banfield J.F."/>
        </authorList>
    </citation>
    <scope>NUCLEOTIDE SEQUENCE [LARGE SCALE GENOMIC DNA]</scope>
</reference>